<dbReference type="GO" id="GO:0005737">
    <property type="term" value="C:cytoplasm"/>
    <property type="evidence" value="ECO:0007669"/>
    <property type="project" value="TreeGrafter"/>
</dbReference>
<dbReference type="Proteomes" id="UP000198977">
    <property type="component" value="Unassembled WGS sequence"/>
</dbReference>
<accession>A0A1I1V2K4</accession>
<dbReference type="Gene3D" id="3.60.21.10">
    <property type="match status" value="1"/>
</dbReference>
<dbReference type="RefSeq" id="WP_093922558.1">
    <property type="nucleotide sequence ID" value="NZ_FOMW01000002.1"/>
</dbReference>
<dbReference type="GO" id="GO:0016791">
    <property type="term" value="F:phosphatase activity"/>
    <property type="evidence" value="ECO:0007669"/>
    <property type="project" value="TreeGrafter"/>
</dbReference>
<reference evidence="3 4" key="1">
    <citation type="submission" date="2016-10" db="EMBL/GenBank/DDBJ databases">
        <authorList>
            <person name="de Groot N.N."/>
        </authorList>
    </citation>
    <scope>NUCLEOTIDE SEQUENCE [LARGE SCALE GENOMIC DNA]</scope>
    <source>
        <strain evidence="3 4">DSM 11443</strain>
    </source>
</reference>
<dbReference type="PANTHER" id="PTHR42850">
    <property type="entry name" value="METALLOPHOSPHOESTERASE"/>
    <property type="match status" value="1"/>
</dbReference>
<evidence type="ECO:0000313" key="3">
    <source>
        <dbReference type="EMBL" id="SFD77099.1"/>
    </source>
</evidence>
<evidence type="ECO:0000313" key="4">
    <source>
        <dbReference type="Proteomes" id="UP000198977"/>
    </source>
</evidence>
<gene>
    <name evidence="3" type="ORF">SAMN04488523_102343</name>
</gene>
<feature type="domain" description="Calcineurin-like phosphoesterase" evidence="2">
    <location>
        <begin position="36"/>
        <end position="207"/>
    </location>
</feature>
<dbReference type="OrthoDB" id="9813918at2"/>
<dbReference type="SUPFAM" id="SSF56300">
    <property type="entry name" value="Metallo-dependent phosphatases"/>
    <property type="match status" value="1"/>
</dbReference>
<evidence type="ECO:0000259" key="2">
    <source>
        <dbReference type="Pfam" id="PF12850"/>
    </source>
</evidence>
<dbReference type="AlphaFoldDB" id="A0A1I1V2K4"/>
<dbReference type="InterPro" id="IPR029052">
    <property type="entry name" value="Metallo-depent_PP-like"/>
</dbReference>
<dbReference type="Pfam" id="PF12850">
    <property type="entry name" value="Metallophos_2"/>
    <property type="match status" value="1"/>
</dbReference>
<dbReference type="CDD" id="cd00838">
    <property type="entry name" value="MPP_superfamily"/>
    <property type="match status" value="1"/>
</dbReference>
<sequence>MRHQDLGERDGPVLVFGGPYSNLQALQAVLDVAAARGIGAGNLICTGDVVAYCGDPVQVVEAVRASGMTVVAGNCELQLAQGALDCGCGFDDGSACDLLSAGWFGFASAQVTQDQRDWMGQLPQIVTFSHQGKRYGVIHGGVTDVARFIWPSSPKAVFAEEWQAAEDVAGPLDAIIAGHCGVPFIRNTARGRWINAGVIGMPPHDGAQYTRFGVIDGADVLIHSLKYDAQAAVNSMENAGLVQGYHRALMTGYWPSEDVLPDDLRLPPFAKG</sequence>
<dbReference type="STRING" id="74348.SAMN04488523_102343"/>
<dbReference type="InterPro" id="IPR024654">
    <property type="entry name" value="Calcineurin-like_PHP_lpxH"/>
</dbReference>
<organism evidence="3 4">
    <name type="scientific">Sulfitobacter brevis</name>
    <dbReference type="NCBI Taxonomy" id="74348"/>
    <lineage>
        <taxon>Bacteria</taxon>
        <taxon>Pseudomonadati</taxon>
        <taxon>Pseudomonadota</taxon>
        <taxon>Alphaproteobacteria</taxon>
        <taxon>Rhodobacterales</taxon>
        <taxon>Roseobacteraceae</taxon>
        <taxon>Sulfitobacter</taxon>
    </lineage>
</organism>
<dbReference type="PANTHER" id="PTHR42850:SF2">
    <property type="entry name" value="BLL5683 PROTEIN"/>
    <property type="match status" value="1"/>
</dbReference>
<evidence type="ECO:0000256" key="1">
    <source>
        <dbReference type="ARBA" id="ARBA00008950"/>
    </source>
</evidence>
<dbReference type="InterPro" id="IPR050126">
    <property type="entry name" value="Ap4A_hydrolase"/>
</dbReference>
<keyword evidence="4" id="KW-1185">Reference proteome</keyword>
<comment type="similarity">
    <text evidence="1">Belongs to the metallophosphoesterase superfamily. YfcE family.</text>
</comment>
<name>A0A1I1V2K4_9RHOB</name>
<dbReference type="EMBL" id="FOMW01000002">
    <property type="protein sequence ID" value="SFD77099.1"/>
    <property type="molecule type" value="Genomic_DNA"/>
</dbReference>
<protein>
    <submittedName>
        <fullName evidence="3">Calcineurin-like phosphoesterase superfamily domain-containing protein</fullName>
    </submittedName>
</protein>
<dbReference type="InterPro" id="IPR011152">
    <property type="entry name" value="Pesterase_MJ0912"/>
</dbReference>
<proteinExistence type="inferred from homology"/>
<dbReference type="PIRSF" id="PIRSF000883">
    <property type="entry name" value="Pesterase_MJ0912"/>
    <property type="match status" value="1"/>
</dbReference>